<dbReference type="InterPro" id="IPR003660">
    <property type="entry name" value="HAMP_dom"/>
</dbReference>
<dbReference type="SMART" id="SM00304">
    <property type="entry name" value="HAMP"/>
    <property type="match status" value="1"/>
</dbReference>
<proteinExistence type="inferred from homology"/>
<keyword evidence="8" id="KW-0418">Kinase</keyword>
<dbReference type="CDD" id="cd17546">
    <property type="entry name" value="REC_hyHK_CKI1_RcsC-like"/>
    <property type="match status" value="1"/>
</dbReference>
<dbReference type="PROSITE" id="PS50109">
    <property type="entry name" value="HIS_KIN"/>
    <property type="match status" value="1"/>
</dbReference>
<evidence type="ECO:0000256" key="12">
    <source>
        <dbReference type="ARBA" id="ARBA00023306"/>
    </source>
</evidence>
<dbReference type="Gene3D" id="3.30.565.10">
    <property type="entry name" value="Histidine kinase-like ATPase, C-terminal domain"/>
    <property type="match status" value="1"/>
</dbReference>
<feature type="coiled-coil region" evidence="15">
    <location>
        <begin position="195"/>
        <end position="236"/>
    </location>
</feature>
<evidence type="ECO:0000259" key="18">
    <source>
        <dbReference type="PROSITE" id="PS50110"/>
    </source>
</evidence>
<dbReference type="PANTHER" id="PTHR43047:SF72">
    <property type="entry name" value="OSMOSENSING HISTIDINE PROTEIN KINASE SLN1"/>
    <property type="match status" value="1"/>
</dbReference>
<feature type="transmembrane region" description="Helical" evidence="16">
    <location>
        <begin position="130"/>
        <end position="153"/>
    </location>
</feature>
<dbReference type="Gene3D" id="1.10.287.130">
    <property type="match status" value="1"/>
</dbReference>
<evidence type="ECO:0000256" key="1">
    <source>
        <dbReference type="ARBA" id="ARBA00000085"/>
    </source>
</evidence>
<evidence type="ECO:0000256" key="7">
    <source>
        <dbReference type="ARBA" id="ARBA00022741"/>
    </source>
</evidence>
<dbReference type="Gene3D" id="1.10.8.500">
    <property type="entry name" value="HAMP domain in histidine kinase"/>
    <property type="match status" value="1"/>
</dbReference>
<comment type="subcellular location">
    <subcellularLocation>
        <location evidence="2">Membrane</location>
    </subcellularLocation>
</comment>
<evidence type="ECO:0000256" key="4">
    <source>
        <dbReference type="ARBA" id="ARBA00012438"/>
    </source>
</evidence>
<keyword evidence="7" id="KW-0547">Nucleotide-binding</keyword>
<protein>
    <recommendedName>
        <fullName evidence="13">Circadian input-output histidine kinase CikA</fullName>
        <ecNumber evidence="4">2.7.13.3</ecNumber>
    </recommendedName>
</protein>
<sequence length="710" mass="79050">MGIDLLLNQIGSFLETLDVSPNARIFIVERNGLLIGVSGAQEFKETDNGIEQVRALKSDDSTVHQVSQTLVEQFGSFETIDSGQFVFKVDNKNTYVQTSPWQDNYGLDWLIVIAIPEADFMEQIHKNTRFTILLCGLALLVAIILGIYTARWISKPIVKLSQATQLVKTGKLTQPIQPEGTQELRALGESFNKMAQQLRESFTALEKSNATLEQRVKKRTNELQVAKETADKANQAKSDFLANMSHELRTPLNGILGYTQILSRSAALPPKEQNGVNIIHQCGSHLLTLINDILDLSKIEARKLELLPVALHLPSLLQSVVEICKVKADEKGVEFIYRPSSRLPEGVQTDEKRLRQVLINLLSNAIKFTDQGSVTLRVDVVEQSATNARVLFEVIDTGIGIAAEDLTKLFGTFEQVGDRQKQSEGTGLGLAISQRIVQLMGGIIEVKSQPGQGSEFFFSIDTLIAEDWQQQRFNGNRRINGYTRQTDASSHSVKSERQLKILMVDDRWENRSVVLNLLEPLGFTVLEAENGKDALAKLETVQPDVMITDLAMPVMNGFELLHHIRSSPTLQTLTVIVSSASVSLADQNRSLDQGGDYFLPKPVDAQVLFRLLADSLGIEWEYELQTDDTSPSEVVQITLPSTTMLETLLDLAQCGRIAELQDQLDQLLQQDKIYATFCESMTQLAEQFQVEALETQLQGYLEQGLVHADN</sequence>
<keyword evidence="15" id="KW-0175">Coiled coil</keyword>
<evidence type="ECO:0000256" key="5">
    <source>
        <dbReference type="ARBA" id="ARBA00022553"/>
    </source>
</evidence>
<feature type="modified residue" description="4-aspartylphosphate" evidence="14">
    <location>
        <position position="549"/>
    </location>
</feature>
<dbReference type="Pfam" id="PF00512">
    <property type="entry name" value="HisKA"/>
    <property type="match status" value="1"/>
</dbReference>
<evidence type="ECO:0000256" key="3">
    <source>
        <dbReference type="ARBA" id="ARBA00006402"/>
    </source>
</evidence>
<dbReference type="InterPro" id="IPR004358">
    <property type="entry name" value="Sig_transdc_His_kin-like_C"/>
</dbReference>
<dbReference type="FunFam" id="1.10.287.130:FF:000038">
    <property type="entry name" value="Sensory transduction histidine kinase"/>
    <property type="match status" value="1"/>
</dbReference>
<dbReference type="SMART" id="SM00448">
    <property type="entry name" value="REC"/>
    <property type="match status" value="1"/>
</dbReference>
<comment type="caution">
    <text evidence="20">The sequence shown here is derived from an EMBL/GenBank/DDBJ whole genome shotgun (WGS) entry which is preliminary data.</text>
</comment>
<dbReference type="SMART" id="SM00387">
    <property type="entry name" value="HATPase_c"/>
    <property type="match status" value="1"/>
</dbReference>
<organism evidence="20 21">
    <name type="scientific">Leptothoe spongobia TAU-MAC 1115</name>
    <dbReference type="NCBI Taxonomy" id="1967444"/>
    <lineage>
        <taxon>Bacteria</taxon>
        <taxon>Bacillati</taxon>
        <taxon>Cyanobacteriota</taxon>
        <taxon>Cyanophyceae</taxon>
        <taxon>Nodosilineales</taxon>
        <taxon>Cymatolegaceae</taxon>
        <taxon>Leptothoe</taxon>
        <taxon>Leptothoe spongobia</taxon>
    </lineage>
</organism>
<evidence type="ECO:0000256" key="6">
    <source>
        <dbReference type="ARBA" id="ARBA00022679"/>
    </source>
</evidence>
<dbReference type="PRINTS" id="PR00344">
    <property type="entry name" value="BCTRLSENSOR"/>
</dbReference>
<keyword evidence="16" id="KW-0812">Transmembrane</keyword>
<keyword evidence="5 14" id="KW-0597">Phosphoprotein</keyword>
<keyword evidence="9" id="KW-0067">ATP-binding</keyword>
<dbReference type="InterPro" id="IPR003661">
    <property type="entry name" value="HisK_dim/P_dom"/>
</dbReference>
<keyword evidence="16" id="KW-1133">Transmembrane helix</keyword>
<dbReference type="InterPro" id="IPR005467">
    <property type="entry name" value="His_kinase_dom"/>
</dbReference>
<evidence type="ECO:0000256" key="8">
    <source>
        <dbReference type="ARBA" id="ARBA00022777"/>
    </source>
</evidence>
<evidence type="ECO:0000256" key="10">
    <source>
        <dbReference type="ARBA" id="ARBA00023012"/>
    </source>
</evidence>
<reference evidence="20" key="1">
    <citation type="submission" date="2020-11" db="EMBL/GenBank/DDBJ databases">
        <authorList>
            <person name="Konstantinou D."/>
            <person name="Gkelis S."/>
            <person name="Popin R."/>
            <person name="Fewer D."/>
            <person name="Sivonen K."/>
        </authorList>
    </citation>
    <scope>NUCLEOTIDE SEQUENCE</scope>
    <source>
        <strain evidence="20">TAU-MAC 1115</strain>
    </source>
</reference>
<dbReference type="GO" id="GO:0009927">
    <property type="term" value="F:histidine phosphotransfer kinase activity"/>
    <property type="evidence" value="ECO:0007669"/>
    <property type="project" value="TreeGrafter"/>
</dbReference>
<evidence type="ECO:0000256" key="2">
    <source>
        <dbReference type="ARBA" id="ARBA00004370"/>
    </source>
</evidence>
<dbReference type="SUPFAM" id="SSF55874">
    <property type="entry name" value="ATPase domain of HSP90 chaperone/DNA topoisomerase II/histidine kinase"/>
    <property type="match status" value="1"/>
</dbReference>
<dbReference type="EMBL" id="JADOES010000037">
    <property type="protein sequence ID" value="MBT9316980.1"/>
    <property type="molecule type" value="Genomic_DNA"/>
</dbReference>
<evidence type="ECO:0000256" key="13">
    <source>
        <dbReference type="ARBA" id="ARBA00074306"/>
    </source>
</evidence>
<dbReference type="Pfam" id="PF02518">
    <property type="entry name" value="HATPase_c"/>
    <property type="match status" value="1"/>
</dbReference>
<dbReference type="Pfam" id="PF00672">
    <property type="entry name" value="HAMP"/>
    <property type="match status" value="1"/>
</dbReference>
<dbReference type="PROSITE" id="PS50110">
    <property type="entry name" value="RESPONSE_REGULATORY"/>
    <property type="match status" value="1"/>
</dbReference>
<reference evidence="20" key="2">
    <citation type="journal article" date="2021" name="Mar. Drugs">
        <title>Genome Reduction and Secondary Metabolism of the Marine Sponge-Associated Cyanobacterium Leptothoe.</title>
        <authorList>
            <person name="Konstantinou D."/>
            <person name="Popin R.V."/>
            <person name="Fewer D.P."/>
            <person name="Sivonen K."/>
            <person name="Gkelis S."/>
        </authorList>
    </citation>
    <scope>NUCLEOTIDE SEQUENCE</scope>
    <source>
        <strain evidence="20">TAU-MAC 1115</strain>
    </source>
</reference>
<dbReference type="Proteomes" id="UP000717364">
    <property type="component" value="Unassembled WGS sequence"/>
</dbReference>
<keyword evidence="21" id="KW-1185">Reference proteome</keyword>
<dbReference type="SMART" id="SM00388">
    <property type="entry name" value="HisKA"/>
    <property type="match status" value="1"/>
</dbReference>
<evidence type="ECO:0000313" key="20">
    <source>
        <dbReference type="EMBL" id="MBT9316980.1"/>
    </source>
</evidence>
<keyword evidence="6" id="KW-0808">Transferase</keyword>
<dbReference type="AlphaFoldDB" id="A0A947DI72"/>
<evidence type="ECO:0000313" key="21">
    <source>
        <dbReference type="Proteomes" id="UP000717364"/>
    </source>
</evidence>
<evidence type="ECO:0000256" key="14">
    <source>
        <dbReference type="PROSITE-ProRule" id="PRU00169"/>
    </source>
</evidence>
<dbReference type="Gene3D" id="3.30.450.20">
    <property type="entry name" value="PAS domain"/>
    <property type="match status" value="1"/>
</dbReference>
<comment type="catalytic activity">
    <reaction evidence="1">
        <text>ATP + protein L-histidine = ADP + protein N-phospho-L-histidine.</text>
        <dbReference type="EC" id="2.7.13.3"/>
    </reaction>
</comment>
<dbReference type="SUPFAM" id="SSF158472">
    <property type="entry name" value="HAMP domain-like"/>
    <property type="match status" value="1"/>
</dbReference>
<keyword evidence="10" id="KW-0902">Two-component regulatory system</keyword>
<dbReference type="GO" id="GO:0005524">
    <property type="term" value="F:ATP binding"/>
    <property type="evidence" value="ECO:0007669"/>
    <property type="project" value="UniProtKB-KW"/>
</dbReference>
<dbReference type="Pfam" id="PF00072">
    <property type="entry name" value="Response_reg"/>
    <property type="match status" value="1"/>
</dbReference>
<keyword evidence="12" id="KW-0131">Cell cycle</keyword>
<dbReference type="CDD" id="cd06225">
    <property type="entry name" value="HAMP"/>
    <property type="match status" value="1"/>
</dbReference>
<keyword evidence="11 16" id="KW-0472">Membrane</keyword>
<evidence type="ECO:0000259" key="17">
    <source>
        <dbReference type="PROSITE" id="PS50109"/>
    </source>
</evidence>
<evidence type="ECO:0000256" key="16">
    <source>
        <dbReference type="SAM" id="Phobius"/>
    </source>
</evidence>
<dbReference type="SUPFAM" id="SSF52172">
    <property type="entry name" value="CheY-like"/>
    <property type="match status" value="1"/>
</dbReference>
<dbReference type="PROSITE" id="PS50885">
    <property type="entry name" value="HAMP"/>
    <property type="match status" value="1"/>
</dbReference>
<dbReference type="SUPFAM" id="SSF47384">
    <property type="entry name" value="Homodimeric domain of signal transducing histidine kinase"/>
    <property type="match status" value="1"/>
</dbReference>
<dbReference type="CDD" id="cd16922">
    <property type="entry name" value="HATPase_EvgS-ArcB-TorS-like"/>
    <property type="match status" value="1"/>
</dbReference>
<gene>
    <name evidence="20" type="ORF">IXB50_16245</name>
</gene>
<dbReference type="InterPro" id="IPR036097">
    <property type="entry name" value="HisK_dim/P_sf"/>
</dbReference>
<evidence type="ECO:0000256" key="11">
    <source>
        <dbReference type="ARBA" id="ARBA00023136"/>
    </source>
</evidence>
<dbReference type="GO" id="GO:0005886">
    <property type="term" value="C:plasma membrane"/>
    <property type="evidence" value="ECO:0007669"/>
    <property type="project" value="TreeGrafter"/>
</dbReference>
<dbReference type="EC" id="2.7.13.3" evidence="4"/>
<dbReference type="CDD" id="cd00082">
    <property type="entry name" value="HisKA"/>
    <property type="match status" value="1"/>
</dbReference>
<accession>A0A947DI72</accession>
<feature type="domain" description="Response regulatory" evidence="18">
    <location>
        <begin position="500"/>
        <end position="616"/>
    </location>
</feature>
<dbReference type="InterPro" id="IPR011006">
    <property type="entry name" value="CheY-like_superfamily"/>
</dbReference>
<feature type="domain" description="Histidine kinase" evidence="17">
    <location>
        <begin position="243"/>
        <end position="464"/>
    </location>
</feature>
<comment type="similarity">
    <text evidence="3">In the N-terminal section; belongs to the phytochrome family.</text>
</comment>
<dbReference type="InterPro" id="IPR003594">
    <property type="entry name" value="HATPase_dom"/>
</dbReference>
<evidence type="ECO:0000256" key="9">
    <source>
        <dbReference type="ARBA" id="ARBA00022840"/>
    </source>
</evidence>
<evidence type="ECO:0000256" key="15">
    <source>
        <dbReference type="SAM" id="Coils"/>
    </source>
</evidence>
<feature type="domain" description="HAMP" evidence="19">
    <location>
        <begin position="151"/>
        <end position="203"/>
    </location>
</feature>
<dbReference type="InterPro" id="IPR001789">
    <property type="entry name" value="Sig_transdc_resp-reg_receiver"/>
</dbReference>
<dbReference type="PANTHER" id="PTHR43047">
    <property type="entry name" value="TWO-COMPONENT HISTIDINE PROTEIN KINASE"/>
    <property type="match status" value="1"/>
</dbReference>
<dbReference type="GO" id="GO:0000155">
    <property type="term" value="F:phosphorelay sensor kinase activity"/>
    <property type="evidence" value="ECO:0007669"/>
    <property type="project" value="InterPro"/>
</dbReference>
<name>A0A947DI72_9CYAN</name>
<dbReference type="Gene3D" id="3.40.50.2300">
    <property type="match status" value="1"/>
</dbReference>
<dbReference type="FunFam" id="3.30.565.10:FF:000010">
    <property type="entry name" value="Sensor histidine kinase RcsC"/>
    <property type="match status" value="1"/>
</dbReference>
<dbReference type="InterPro" id="IPR036890">
    <property type="entry name" value="HATPase_C_sf"/>
</dbReference>
<evidence type="ECO:0000259" key="19">
    <source>
        <dbReference type="PROSITE" id="PS50885"/>
    </source>
</evidence>